<organism evidence="2 3">
    <name type="scientific">Candidatus Buchananbacteria bacterium RIFCSPLOWO2_01_FULL_46_12</name>
    <dbReference type="NCBI Taxonomy" id="1797546"/>
    <lineage>
        <taxon>Bacteria</taxon>
        <taxon>Candidatus Buchananiibacteriota</taxon>
    </lineage>
</organism>
<evidence type="ECO:0000313" key="3">
    <source>
        <dbReference type="Proteomes" id="UP000176512"/>
    </source>
</evidence>
<dbReference type="EMBL" id="MHIP01000012">
    <property type="protein sequence ID" value="OGY55121.1"/>
    <property type="molecule type" value="Genomic_DNA"/>
</dbReference>
<evidence type="ECO:0000256" key="1">
    <source>
        <dbReference type="SAM" id="Coils"/>
    </source>
</evidence>
<sequence length="94" mass="10299">MKLISTLCIAFAGVLGLLYVLQVNALTSQTYRIGEYENAKQQLSDNAKELEANAVRILAMKNLEDLAASMNFEKAHSISYVKMAEPAVASSFAR</sequence>
<comment type="caution">
    <text evidence="2">The sequence shown here is derived from an EMBL/GenBank/DDBJ whole genome shotgun (WGS) entry which is preliminary data.</text>
</comment>
<gene>
    <name evidence="2" type="ORF">A3A24_03440</name>
</gene>
<proteinExistence type="predicted"/>
<dbReference type="Proteomes" id="UP000176512">
    <property type="component" value="Unassembled WGS sequence"/>
</dbReference>
<protein>
    <submittedName>
        <fullName evidence="2">Uncharacterized protein</fullName>
    </submittedName>
</protein>
<evidence type="ECO:0000313" key="2">
    <source>
        <dbReference type="EMBL" id="OGY55121.1"/>
    </source>
</evidence>
<feature type="coiled-coil region" evidence="1">
    <location>
        <begin position="33"/>
        <end position="60"/>
    </location>
</feature>
<keyword evidence="1" id="KW-0175">Coiled coil</keyword>
<dbReference type="AlphaFoldDB" id="A0A1G1YS16"/>
<reference evidence="2 3" key="1">
    <citation type="journal article" date="2016" name="Nat. Commun.">
        <title>Thousands of microbial genomes shed light on interconnected biogeochemical processes in an aquifer system.</title>
        <authorList>
            <person name="Anantharaman K."/>
            <person name="Brown C.T."/>
            <person name="Hug L.A."/>
            <person name="Sharon I."/>
            <person name="Castelle C.J."/>
            <person name="Probst A.J."/>
            <person name="Thomas B.C."/>
            <person name="Singh A."/>
            <person name="Wilkins M.J."/>
            <person name="Karaoz U."/>
            <person name="Brodie E.L."/>
            <person name="Williams K.H."/>
            <person name="Hubbard S.S."/>
            <person name="Banfield J.F."/>
        </authorList>
    </citation>
    <scope>NUCLEOTIDE SEQUENCE [LARGE SCALE GENOMIC DNA]</scope>
</reference>
<accession>A0A1G1YS16</accession>
<name>A0A1G1YS16_9BACT</name>